<dbReference type="Gene3D" id="1.10.30.50">
    <property type="match status" value="1"/>
</dbReference>
<sequence>MIRIKKSLEIPLGLDTKYNAEDVCKQILEDQYEKCYLCERYLGTDYQVDHLRSQANYPLLVKEWSNLFIACSYCNGKKGVSFDGILNPCLHNIEEIIEHSVLFMEKKVVFNSSQLSKEVRQTIQLLTILFNGKNGLRTCREQRFYDEFIRKINVFQYAVDEYMLGKKEEYRPMIEELLDIHGEYLGFKHLIICGNPVLKKDFEEFLGWNK</sequence>
<dbReference type="HOGENOM" id="CLU_107902_0_0_10"/>
<dbReference type="STRING" id="1235788.C802_02880"/>
<dbReference type="PATRIC" id="fig|1235788.3.peg.2952"/>
<name>R9I698_9BACT</name>
<dbReference type="EMBL" id="ASSP01000017">
    <property type="protein sequence ID" value="EOS11767.1"/>
    <property type="molecule type" value="Genomic_DNA"/>
</dbReference>
<accession>R9I698</accession>
<proteinExistence type="predicted"/>
<dbReference type="OrthoDB" id="5918473at2"/>
<evidence type="ECO:0008006" key="3">
    <source>
        <dbReference type="Google" id="ProtNLM"/>
    </source>
</evidence>
<dbReference type="AlphaFoldDB" id="R9I698"/>
<keyword evidence="2" id="KW-1185">Reference proteome</keyword>
<dbReference type="GeneID" id="82151636"/>
<reference evidence="1 2" key="1">
    <citation type="submission" date="2013-04" db="EMBL/GenBank/DDBJ databases">
        <title>The Genome Sequence of Bacteroides massiliensis dnLKV3.</title>
        <authorList>
            <consortium name="The Broad Institute Genomics Platform"/>
            <consortium name="The Broad Institute Genome Sequencing Center for Infectious Disease"/>
            <person name="Earl A."/>
            <person name="Xavier R."/>
            <person name="Kuhn K."/>
            <person name="Stappenbeck T."/>
            <person name="Walker B."/>
            <person name="Young S."/>
            <person name="Zeng Q."/>
            <person name="Gargeya S."/>
            <person name="Fitzgerald M."/>
            <person name="Haas B."/>
            <person name="Abouelleil A."/>
            <person name="Allen A.W."/>
            <person name="Alvarado L."/>
            <person name="Arachchi H.M."/>
            <person name="Berlin A.M."/>
            <person name="Chapman S.B."/>
            <person name="Gainer-Dewar J."/>
            <person name="Goldberg J."/>
            <person name="Griggs A."/>
            <person name="Gujja S."/>
            <person name="Hansen M."/>
            <person name="Howarth C."/>
            <person name="Imamovic A."/>
            <person name="Ireland A."/>
            <person name="Larimer J."/>
            <person name="McCowan C."/>
            <person name="Murphy C."/>
            <person name="Pearson M."/>
            <person name="Poon T.W."/>
            <person name="Priest M."/>
            <person name="Roberts A."/>
            <person name="Saif S."/>
            <person name="Shea T."/>
            <person name="Sisk P."/>
            <person name="Sykes S."/>
            <person name="Wortman J."/>
            <person name="Nusbaum C."/>
            <person name="Birren B."/>
        </authorList>
    </citation>
    <scope>NUCLEOTIDE SEQUENCE [LARGE SCALE GENOMIC DNA]</scope>
    <source>
        <strain evidence="2">dnLKV3</strain>
    </source>
</reference>
<gene>
    <name evidence="1" type="ORF">C802_02880</name>
</gene>
<organism evidence="1 2">
    <name type="scientific">Phocaeicola sartorii</name>
    <dbReference type="NCBI Taxonomy" id="671267"/>
    <lineage>
        <taxon>Bacteria</taxon>
        <taxon>Pseudomonadati</taxon>
        <taxon>Bacteroidota</taxon>
        <taxon>Bacteroidia</taxon>
        <taxon>Bacteroidales</taxon>
        <taxon>Bacteroidaceae</taxon>
        <taxon>Phocaeicola</taxon>
    </lineage>
</organism>
<comment type="caution">
    <text evidence="1">The sequence shown here is derived from an EMBL/GenBank/DDBJ whole genome shotgun (WGS) entry which is preliminary data.</text>
</comment>
<evidence type="ECO:0000313" key="1">
    <source>
        <dbReference type="EMBL" id="EOS11767.1"/>
    </source>
</evidence>
<protein>
    <recommendedName>
        <fullName evidence="3">TIGR02646 family protein</fullName>
    </recommendedName>
</protein>
<dbReference type="Proteomes" id="UP000014200">
    <property type="component" value="Unassembled WGS sequence"/>
</dbReference>
<evidence type="ECO:0000313" key="2">
    <source>
        <dbReference type="Proteomes" id="UP000014200"/>
    </source>
</evidence>
<dbReference type="RefSeq" id="WP_016277216.1">
    <property type="nucleotide sequence ID" value="NZ_CAPBMW010000036.1"/>
</dbReference>